<keyword evidence="3" id="KW-0479">Metal-binding</keyword>
<evidence type="ECO:0000259" key="9">
    <source>
        <dbReference type="PROSITE" id="PS51379"/>
    </source>
</evidence>
<dbReference type="InterPro" id="IPR017900">
    <property type="entry name" value="4Fe4S_Fe_S_CS"/>
</dbReference>
<dbReference type="PANTHER" id="PTHR30176:SF3">
    <property type="entry name" value="FERREDOXIN-TYPE PROTEIN NAPH"/>
    <property type="match status" value="1"/>
</dbReference>
<keyword evidence="8" id="KW-1133">Transmembrane helix</keyword>
<feature type="domain" description="4Fe-4S ferredoxin-type" evidence="9">
    <location>
        <begin position="272"/>
        <end position="300"/>
    </location>
</feature>
<keyword evidence="1" id="KW-0813">Transport</keyword>
<dbReference type="GO" id="GO:0005886">
    <property type="term" value="C:plasma membrane"/>
    <property type="evidence" value="ECO:0007669"/>
    <property type="project" value="TreeGrafter"/>
</dbReference>
<evidence type="ECO:0000256" key="5">
    <source>
        <dbReference type="ARBA" id="ARBA00022982"/>
    </source>
</evidence>
<feature type="transmembrane region" description="Helical" evidence="8">
    <location>
        <begin position="188"/>
        <end position="209"/>
    </location>
</feature>
<dbReference type="Pfam" id="PF12801">
    <property type="entry name" value="Fer4_5"/>
    <property type="match status" value="2"/>
</dbReference>
<keyword evidence="8" id="KW-0812">Transmembrane</keyword>
<dbReference type="InterPro" id="IPR017896">
    <property type="entry name" value="4Fe4S_Fe-S-bd"/>
</dbReference>
<evidence type="ECO:0000313" key="11">
    <source>
        <dbReference type="Proteomes" id="UP000501991"/>
    </source>
</evidence>
<dbReference type="KEGG" id="azq:G3580_18590"/>
<evidence type="ECO:0000256" key="4">
    <source>
        <dbReference type="ARBA" id="ARBA00022737"/>
    </source>
</evidence>
<proteinExistence type="predicted"/>
<evidence type="ECO:0000256" key="7">
    <source>
        <dbReference type="ARBA" id="ARBA00023014"/>
    </source>
</evidence>
<dbReference type="RefSeq" id="WP_173768062.1">
    <property type="nucleotide sequence ID" value="NZ_CP048836.1"/>
</dbReference>
<dbReference type="EMBL" id="CP048836">
    <property type="protein sequence ID" value="QID19448.1"/>
    <property type="molecule type" value="Genomic_DNA"/>
</dbReference>
<dbReference type="GO" id="GO:0046872">
    <property type="term" value="F:metal ion binding"/>
    <property type="evidence" value="ECO:0007669"/>
    <property type="project" value="UniProtKB-KW"/>
</dbReference>
<dbReference type="PROSITE" id="PS00198">
    <property type="entry name" value="4FE4S_FER_1"/>
    <property type="match status" value="1"/>
</dbReference>
<evidence type="ECO:0000313" key="10">
    <source>
        <dbReference type="EMBL" id="QID19448.1"/>
    </source>
</evidence>
<sequence length="306" mass="33438">MSGEMTQGCPPTPEARAAQRARTLARPGLEAVRVKGRLRANKWLLLRRITQLGILALFLAGPWFGWWIVKGNLSSSLTLGVLPLTDPYLLAQSLAAGHVPYKDALLGGAIVLAFYLLFGGRLFCAWVCPVNLVTDAAAWLRRRLGIKGGKTPSAWTRYWLLGFTLVASAATGSIAWEWVNPVSMLHRGLIFGFGLAWGIVLAVFLYDLLFASRGWCGHVCPVGAFYGLLGKTALIRVTADQRRACDDCMDCFAVCPEPQVIRPALKAVGQAHPLILDKDCTSCGRCIDVCGKDVFRLTTRFDRSES</sequence>
<dbReference type="NCBIfam" id="NF007013">
    <property type="entry name" value="PRK09477.1"/>
    <property type="match status" value="1"/>
</dbReference>
<evidence type="ECO:0000256" key="8">
    <source>
        <dbReference type="SAM" id="Phobius"/>
    </source>
</evidence>
<dbReference type="PANTHER" id="PTHR30176">
    <property type="entry name" value="FERREDOXIN-TYPE PROTEIN NAPH"/>
    <property type="match status" value="1"/>
</dbReference>
<dbReference type="AlphaFoldDB" id="A0A6C1B9N0"/>
<evidence type="ECO:0000256" key="1">
    <source>
        <dbReference type="ARBA" id="ARBA00022448"/>
    </source>
</evidence>
<reference evidence="10 11" key="1">
    <citation type="submission" date="2020-02" db="EMBL/GenBank/DDBJ databases">
        <title>Nitrogenibacter mangrovi gen. nov., sp. nov. isolated from mangrove sediment, a denitrifying betaproteobacterium.</title>
        <authorList>
            <person name="Liao H."/>
            <person name="Tian Y."/>
        </authorList>
    </citation>
    <scope>NUCLEOTIDE SEQUENCE [LARGE SCALE GENOMIC DNA]</scope>
    <source>
        <strain evidence="10 11">M9-3-2</strain>
    </source>
</reference>
<keyword evidence="4" id="KW-0677">Repeat</keyword>
<feature type="transmembrane region" description="Helical" evidence="8">
    <location>
        <begin position="155"/>
        <end position="176"/>
    </location>
</feature>
<dbReference type="GO" id="GO:0051539">
    <property type="term" value="F:4 iron, 4 sulfur cluster binding"/>
    <property type="evidence" value="ECO:0007669"/>
    <property type="project" value="UniProtKB-KW"/>
</dbReference>
<feature type="transmembrane region" description="Helical" evidence="8">
    <location>
        <begin position="49"/>
        <end position="69"/>
    </location>
</feature>
<feature type="domain" description="4Fe-4S ferredoxin-type" evidence="9">
    <location>
        <begin position="235"/>
        <end position="266"/>
    </location>
</feature>
<organism evidence="10 11">
    <name type="scientific">Nitrogeniibacter mangrovi</name>
    <dbReference type="NCBI Taxonomy" id="2016596"/>
    <lineage>
        <taxon>Bacteria</taxon>
        <taxon>Pseudomonadati</taxon>
        <taxon>Pseudomonadota</taxon>
        <taxon>Betaproteobacteria</taxon>
        <taxon>Rhodocyclales</taxon>
        <taxon>Zoogloeaceae</taxon>
        <taxon>Nitrogeniibacter</taxon>
    </lineage>
</organism>
<protein>
    <submittedName>
        <fullName evidence="10">Quinol dehydrogenase ferredoxin subunit NapH</fullName>
    </submittedName>
</protein>
<feature type="transmembrane region" description="Helical" evidence="8">
    <location>
        <begin position="109"/>
        <end position="134"/>
    </location>
</feature>
<keyword evidence="6" id="KW-0408">Iron</keyword>
<dbReference type="Pfam" id="PF12838">
    <property type="entry name" value="Fer4_7"/>
    <property type="match status" value="1"/>
</dbReference>
<evidence type="ECO:0000256" key="2">
    <source>
        <dbReference type="ARBA" id="ARBA00022485"/>
    </source>
</evidence>
<dbReference type="Proteomes" id="UP000501991">
    <property type="component" value="Chromosome"/>
</dbReference>
<dbReference type="InterPro" id="IPR051684">
    <property type="entry name" value="Electron_Trans/Redox"/>
</dbReference>
<gene>
    <name evidence="10" type="primary">napH</name>
    <name evidence="10" type="ORF">G3580_18590</name>
</gene>
<keyword evidence="7" id="KW-0411">Iron-sulfur</keyword>
<keyword evidence="11" id="KW-1185">Reference proteome</keyword>
<keyword evidence="2" id="KW-0004">4Fe-4S</keyword>
<dbReference type="SUPFAM" id="SSF54862">
    <property type="entry name" value="4Fe-4S ferredoxins"/>
    <property type="match status" value="1"/>
</dbReference>
<evidence type="ECO:0000256" key="3">
    <source>
        <dbReference type="ARBA" id="ARBA00022723"/>
    </source>
</evidence>
<accession>A0A6C1B9N0</accession>
<keyword evidence="5" id="KW-0249">Electron transport</keyword>
<dbReference type="PROSITE" id="PS51379">
    <property type="entry name" value="4FE4S_FER_2"/>
    <property type="match status" value="2"/>
</dbReference>
<name>A0A6C1B9N0_9RHOO</name>
<keyword evidence="8" id="KW-0472">Membrane</keyword>
<dbReference type="NCBIfam" id="TIGR02163">
    <property type="entry name" value="napH"/>
    <property type="match status" value="1"/>
</dbReference>
<evidence type="ECO:0000256" key="6">
    <source>
        <dbReference type="ARBA" id="ARBA00023004"/>
    </source>
</evidence>
<dbReference type="InterPro" id="IPR011886">
    <property type="entry name" value="NapH_MauN"/>
</dbReference>